<sequence>MGPYLWERVCRVRWIGSLRRWRWPMNGSEGGLGGRLVWSFRLFLDEIRSLEIMRAKRMAGRK</sequence>
<dbReference type="Proteomes" id="UP001154282">
    <property type="component" value="Unassembled WGS sequence"/>
</dbReference>
<accession>A0AAV0P2D3</accession>
<gene>
    <name evidence="1" type="ORF">LITE_LOCUS36396</name>
</gene>
<dbReference type="AlphaFoldDB" id="A0AAV0P2D3"/>
<dbReference type="EMBL" id="CAMGYJ010000008">
    <property type="protein sequence ID" value="CAI0464945.1"/>
    <property type="molecule type" value="Genomic_DNA"/>
</dbReference>
<comment type="caution">
    <text evidence="1">The sequence shown here is derived from an EMBL/GenBank/DDBJ whole genome shotgun (WGS) entry which is preliminary data.</text>
</comment>
<evidence type="ECO:0000313" key="1">
    <source>
        <dbReference type="EMBL" id="CAI0464945.1"/>
    </source>
</evidence>
<evidence type="ECO:0000313" key="2">
    <source>
        <dbReference type="Proteomes" id="UP001154282"/>
    </source>
</evidence>
<proteinExistence type="predicted"/>
<protein>
    <submittedName>
        <fullName evidence="1">Uncharacterized protein</fullName>
    </submittedName>
</protein>
<organism evidence="1 2">
    <name type="scientific">Linum tenue</name>
    <dbReference type="NCBI Taxonomy" id="586396"/>
    <lineage>
        <taxon>Eukaryota</taxon>
        <taxon>Viridiplantae</taxon>
        <taxon>Streptophyta</taxon>
        <taxon>Embryophyta</taxon>
        <taxon>Tracheophyta</taxon>
        <taxon>Spermatophyta</taxon>
        <taxon>Magnoliopsida</taxon>
        <taxon>eudicotyledons</taxon>
        <taxon>Gunneridae</taxon>
        <taxon>Pentapetalae</taxon>
        <taxon>rosids</taxon>
        <taxon>fabids</taxon>
        <taxon>Malpighiales</taxon>
        <taxon>Linaceae</taxon>
        <taxon>Linum</taxon>
    </lineage>
</organism>
<reference evidence="1" key="1">
    <citation type="submission" date="2022-08" db="EMBL/GenBank/DDBJ databases">
        <authorList>
            <person name="Gutierrez-Valencia J."/>
        </authorList>
    </citation>
    <scope>NUCLEOTIDE SEQUENCE</scope>
</reference>
<keyword evidence="2" id="KW-1185">Reference proteome</keyword>
<name>A0AAV0P2D3_9ROSI</name>